<dbReference type="Proteomes" id="UP001059824">
    <property type="component" value="Chromosome"/>
</dbReference>
<evidence type="ECO:0000313" key="1">
    <source>
        <dbReference type="EMBL" id="QHN42943.1"/>
    </source>
</evidence>
<reference evidence="1" key="1">
    <citation type="journal article" date="2021" name="Nat. Microbiol.">
        <title>Cocultivation of an ultrasmall environmental parasitic bacterium with lytic ability against bacteria associated with wastewater foams.</title>
        <authorList>
            <person name="Batinovic S."/>
            <person name="Rose J.J.A."/>
            <person name="Ratcliffe J."/>
            <person name="Seviour R.J."/>
            <person name="Petrovski S."/>
        </authorList>
    </citation>
    <scope>NUCLEOTIDE SEQUENCE</scope>
    <source>
        <strain evidence="1">JR1</strain>
    </source>
</reference>
<evidence type="ECO:0000313" key="2">
    <source>
        <dbReference type="Proteomes" id="UP001059824"/>
    </source>
</evidence>
<protein>
    <submittedName>
        <fullName evidence="1">Uncharacterized protein</fullName>
    </submittedName>
</protein>
<organism evidence="1 2">
    <name type="scientific">Candidatus Mycosynbacter amalyticus</name>
    <dbReference type="NCBI Taxonomy" id="2665156"/>
    <lineage>
        <taxon>Bacteria</taxon>
        <taxon>Candidatus Saccharimonadota</taxon>
        <taxon>Candidatus Saccharimonadota incertae sedis</taxon>
        <taxon>Candidatus Mycosynbacter</taxon>
    </lineage>
</organism>
<dbReference type="KEGG" id="mama:GII36_03700"/>
<keyword evidence="2" id="KW-1185">Reference proteome</keyword>
<accession>A0A857MK67</accession>
<sequence length="123" mass="14516">MRPLRRKRWQMFNIYYPGWIWCRVRLDPDEFEAADTNDGDDEDVARARRHIGHIYKGATGIDRGVSLVWTDFVFRQAGSIEPSWPELYGCTCTSFCTPCDVGWHLECEFCRKYYGTPINWIEP</sequence>
<proteinExistence type="predicted"/>
<gene>
    <name evidence="1" type="ORF">GII36_03700</name>
</gene>
<dbReference type="AlphaFoldDB" id="A0A857MK67"/>
<dbReference type="EMBL" id="CP045921">
    <property type="protein sequence ID" value="QHN42943.1"/>
    <property type="molecule type" value="Genomic_DNA"/>
</dbReference>
<dbReference type="RefSeq" id="WP_260762599.1">
    <property type="nucleotide sequence ID" value="NZ_CP045921.1"/>
</dbReference>
<name>A0A857MK67_9BACT</name>